<accession>A0AAW2TH13</accession>
<dbReference type="GO" id="GO:0016020">
    <property type="term" value="C:membrane"/>
    <property type="evidence" value="ECO:0007669"/>
    <property type="project" value="InterPro"/>
</dbReference>
<dbReference type="InterPro" id="IPR004131">
    <property type="entry name" value="PPase-energised_H-pump"/>
</dbReference>
<sequence length="118" mass="12624">MAETTLLPDLGTQIIIPICALVGIAFALVQWVLVSKVKLSTDKSSSADGKNGFTEALIEEEDGVSDHSVVRKCADIQSAISEGGIFCPFMLLCVCARIEGDHQLMFGSKSVSSFCLLR</sequence>
<keyword evidence="6" id="KW-1278">Translocase</keyword>
<organism evidence="11">
    <name type="scientific">Sesamum radiatum</name>
    <name type="common">Black benniseed</name>
    <dbReference type="NCBI Taxonomy" id="300843"/>
    <lineage>
        <taxon>Eukaryota</taxon>
        <taxon>Viridiplantae</taxon>
        <taxon>Streptophyta</taxon>
        <taxon>Embryophyta</taxon>
        <taxon>Tracheophyta</taxon>
        <taxon>Spermatophyta</taxon>
        <taxon>Magnoliopsida</taxon>
        <taxon>eudicotyledons</taxon>
        <taxon>Gunneridae</taxon>
        <taxon>Pentapetalae</taxon>
        <taxon>asterids</taxon>
        <taxon>lamiids</taxon>
        <taxon>Lamiales</taxon>
        <taxon>Pedaliaceae</taxon>
        <taxon>Sesamum</taxon>
    </lineage>
</organism>
<comment type="caution">
    <text evidence="11">The sequence shown here is derived from an EMBL/GenBank/DDBJ whole genome shotgun (WGS) entry which is preliminary data.</text>
</comment>
<evidence type="ECO:0000256" key="2">
    <source>
        <dbReference type="ARBA" id="ARBA00013242"/>
    </source>
</evidence>
<keyword evidence="8" id="KW-0406">Ion transport</keyword>
<keyword evidence="3" id="KW-0813">Transport</keyword>
<reference evidence="11" key="1">
    <citation type="submission" date="2020-06" db="EMBL/GenBank/DDBJ databases">
        <authorList>
            <person name="Li T."/>
            <person name="Hu X."/>
            <person name="Zhang T."/>
            <person name="Song X."/>
            <person name="Zhang H."/>
            <person name="Dai N."/>
            <person name="Sheng W."/>
            <person name="Hou X."/>
            <person name="Wei L."/>
        </authorList>
    </citation>
    <scope>NUCLEOTIDE SEQUENCE</scope>
    <source>
        <strain evidence="11">G02</strain>
        <tissue evidence="11">Leaf</tissue>
    </source>
</reference>
<evidence type="ECO:0000256" key="10">
    <source>
        <dbReference type="SAM" id="Phobius"/>
    </source>
</evidence>
<feature type="transmembrane region" description="Helical" evidence="10">
    <location>
        <begin position="14"/>
        <end position="34"/>
    </location>
</feature>
<keyword evidence="7 10" id="KW-1133">Transmembrane helix</keyword>
<reference evidence="11" key="2">
    <citation type="journal article" date="2024" name="Plant">
        <title>Genomic evolution and insights into agronomic trait innovations of Sesamum species.</title>
        <authorList>
            <person name="Miao H."/>
            <person name="Wang L."/>
            <person name="Qu L."/>
            <person name="Liu H."/>
            <person name="Sun Y."/>
            <person name="Le M."/>
            <person name="Wang Q."/>
            <person name="Wei S."/>
            <person name="Zheng Y."/>
            <person name="Lin W."/>
            <person name="Duan Y."/>
            <person name="Cao H."/>
            <person name="Xiong S."/>
            <person name="Wang X."/>
            <person name="Wei L."/>
            <person name="Li C."/>
            <person name="Ma Q."/>
            <person name="Ju M."/>
            <person name="Zhao R."/>
            <person name="Li G."/>
            <person name="Mu C."/>
            <person name="Tian Q."/>
            <person name="Mei H."/>
            <person name="Zhang T."/>
            <person name="Gao T."/>
            <person name="Zhang H."/>
        </authorList>
    </citation>
    <scope>NUCLEOTIDE SEQUENCE</scope>
    <source>
        <strain evidence="11">G02</strain>
    </source>
</reference>
<evidence type="ECO:0000256" key="4">
    <source>
        <dbReference type="ARBA" id="ARBA00022692"/>
    </source>
</evidence>
<dbReference type="GO" id="GO:0009678">
    <property type="term" value="F:diphosphate hydrolysis-driven proton transmembrane transporter activity"/>
    <property type="evidence" value="ECO:0007669"/>
    <property type="project" value="UniProtKB-EC"/>
</dbReference>
<dbReference type="GO" id="GO:0012505">
    <property type="term" value="C:endomembrane system"/>
    <property type="evidence" value="ECO:0007669"/>
    <property type="project" value="UniProtKB-SubCell"/>
</dbReference>
<evidence type="ECO:0000256" key="3">
    <source>
        <dbReference type="ARBA" id="ARBA00022448"/>
    </source>
</evidence>
<keyword evidence="4 10" id="KW-0812">Transmembrane</keyword>
<gene>
    <name evidence="11" type="ORF">Sradi_2025000</name>
</gene>
<dbReference type="AlphaFoldDB" id="A0AAW2TH13"/>
<name>A0AAW2TH13_SESRA</name>
<proteinExistence type="predicted"/>
<evidence type="ECO:0000256" key="1">
    <source>
        <dbReference type="ARBA" id="ARBA00004127"/>
    </source>
</evidence>
<evidence type="ECO:0000313" key="11">
    <source>
        <dbReference type="EMBL" id="KAL0403842.1"/>
    </source>
</evidence>
<evidence type="ECO:0000256" key="6">
    <source>
        <dbReference type="ARBA" id="ARBA00022967"/>
    </source>
</evidence>
<keyword evidence="5" id="KW-0460">Magnesium</keyword>
<evidence type="ECO:0000256" key="8">
    <source>
        <dbReference type="ARBA" id="ARBA00023065"/>
    </source>
</evidence>
<dbReference type="GO" id="GO:0004427">
    <property type="term" value="F:inorganic diphosphate phosphatase activity"/>
    <property type="evidence" value="ECO:0007669"/>
    <property type="project" value="InterPro"/>
</dbReference>
<dbReference type="EC" id="7.1.3.1" evidence="2"/>
<protein>
    <recommendedName>
        <fullName evidence="2">H(+)-exporting diphosphatase</fullName>
        <ecNumber evidence="2">7.1.3.1</ecNumber>
    </recommendedName>
</protein>
<evidence type="ECO:0000256" key="7">
    <source>
        <dbReference type="ARBA" id="ARBA00022989"/>
    </source>
</evidence>
<evidence type="ECO:0000256" key="9">
    <source>
        <dbReference type="ARBA" id="ARBA00023136"/>
    </source>
</evidence>
<dbReference type="PANTHER" id="PTHR31998">
    <property type="entry name" value="K(+)-INSENSITIVE PYROPHOSPHATE-ENERGIZED PROTON PUMP"/>
    <property type="match status" value="1"/>
</dbReference>
<comment type="subcellular location">
    <subcellularLocation>
        <location evidence="1">Endomembrane system</location>
        <topology evidence="1">Multi-pass membrane protein</topology>
    </subcellularLocation>
</comment>
<evidence type="ECO:0000256" key="5">
    <source>
        <dbReference type="ARBA" id="ARBA00022842"/>
    </source>
</evidence>
<dbReference type="EMBL" id="JACGWJ010000008">
    <property type="protein sequence ID" value="KAL0403842.1"/>
    <property type="molecule type" value="Genomic_DNA"/>
</dbReference>
<keyword evidence="9 10" id="KW-0472">Membrane</keyword>